<keyword evidence="2" id="KW-1185">Reference proteome</keyword>
<dbReference type="RefSeq" id="WP_245130515.1">
    <property type="nucleotide sequence ID" value="NZ_JALJEJ010000006.1"/>
</dbReference>
<dbReference type="Proteomes" id="UP001139450">
    <property type="component" value="Unassembled WGS sequence"/>
</dbReference>
<evidence type="ECO:0000313" key="1">
    <source>
        <dbReference type="EMBL" id="MCJ8210673.1"/>
    </source>
</evidence>
<organism evidence="1 2">
    <name type="scientific">Mucilaginibacter straminoryzae</name>
    <dbReference type="NCBI Taxonomy" id="2932774"/>
    <lineage>
        <taxon>Bacteria</taxon>
        <taxon>Pseudomonadati</taxon>
        <taxon>Bacteroidota</taxon>
        <taxon>Sphingobacteriia</taxon>
        <taxon>Sphingobacteriales</taxon>
        <taxon>Sphingobacteriaceae</taxon>
        <taxon>Mucilaginibacter</taxon>
    </lineage>
</organism>
<name>A0A9X1X6P3_9SPHI</name>
<gene>
    <name evidence="1" type="ORF">MUY27_13230</name>
</gene>
<dbReference type="AlphaFoldDB" id="A0A9X1X6P3"/>
<dbReference type="EMBL" id="JALJEJ010000006">
    <property type="protein sequence ID" value="MCJ8210673.1"/>
    <property type="molecule type" value="Genomic_DNA"/>
</dbReference>
<accession>A0A9X1X6P3</accession>
<reference evidence="1" key="1">
    <citation type="submission" date="2022-04" db="EMBL/GenBank/DDBJ databases">
        <title>Mucilaginibacter sp. RS28 isolated from freshwater.</title>
        <authorList>
            <person name="Ko S.-R."/>
        </authorList>
    </citation>
    <scope>NUCLEOTIDE SEQUENCE</scope>
    <source>
        <strain evidence="1">RS28</strain>
    </source>
</reference>
<protein>
    <submittedName>
        <fullName evidence="1">Uncharacterized protein</fullName>
    </submittedName>
</protein>
<evidence type="ECO:0000313" key="2">
    <source>
        <dbReference type="Proteomes" id="UP001139450"/>
    </source>
</evidence>
<proteinExistence type="predicted"/>
<sequence>MVYYEGSVLFENLLGREKDKRKWLKNRDKAFFGSSQHYLRSILKGTNVTEGFQTYRLVKRPNPARLADSLINAKLKYFRKLANGSFLRMDSIKKWSDQQRMPRLVSYLYNTPLSMPDLVKRTDQQGVYALGFQDQLYVVYGKNKQVKAGEFKPDIAEAASATTVNLTAPYAFFDNNGVILNPAGVIFEGAWGKGRVAQTLPVDFEPNEKK</sequence>
<comment type="caution">
    <text evidence="1">The sequence shown here is derived from an EMBL/GenBank/DDBJ whole genome shotgun (WGS) entry which is preliminary data.</text>
</comment>